<reference evidence="3" key="1">
    <citation type="journal article" date="2019" name="Int. J. Syst. Evol. Microbiol.">
        <title>The Global Catalogue of Microorganisms (GCM) 10K type strain sequencing project: providing services to taxonomists for standard genome sequencing and annotation.</title>
        <authorList>
            <consortium name="The Broad Institute Genomics Platform"/>
            <consortium name="The Broad Institute Genome Sequencing Center for Infectious Disease"/>
            <person name="Wu L."/>
            <person name="Ma J."/>
        </authorList>
    </citation>
    <scope>NUCLEOTIDE SEQUENCE [LARGE SCALE GENOMIC DNA]</scope>
    <source>
        <strain evidence="3">CCM 7435</strain>
    </source>
</reference>
<sequence length="140" mass="15540">MLIQTGCALLILYHIKLTFGVLVENTGVRQEAFSAPLGQVAFAAVVSQVCYWARVLRTPLPITCRHVFLGHLISFAGRLSFIFGTALFSFFFMRHVPAMQLLAFDIGFLGRVSLLISILFVLFCYSLELERLGAALQSPP</sequence>
<name>A0ABW4YVM6_9HYPH</name>
<organism evidence="2 3">
    <name type="scientific">Ancylobacter oerskovii</name>
    <dbReference type="NCBI Taxonomy" id="459519"/>
    <lineage>
        <taxon>Bacteria</taxon>
        <taxon>Pseudomonadati</taxon>
        <taxon>Pseudomonadota</taxon>
        <taxon>Alphaproteobacteria</taxon>
        <taxon>Hyphomicrobiales</taxon>
        <taxon>Xanthobacteraceae</taxon>
        <taxon>Ancylobacter</taxon>
    </lineage>
</organism>
<evidence type="ECO:0000256" key="1">
    <source>
        <dbReference type="SAM" id="Phobius"/>
    </source>
</evidence>
<feature type="transmembrane region" description="Helical" evidence="1">
    <location>
        <begin position="36"/>
        <end position="56"/>
    </location>
</feature>
<evidence type="ECO:0000313" key="3">
    <source>
        <dbReference type="Proteomes" id="UP001597299"/>
    </source>
</evidence>
<gene>
    <name evidence="2" type="ORF">ACFSNC_07475</name>
</gene>
<keyword evidence="1" id="KW-0472">Membrane</keyword>
<dbReference type="Proteomes" id="UP001597299">
    <property type="component" value="Unassembled WGS sequence"/>
</dbReference>
<keyword evidence="3" id="KW-1185">Reference proteome</keyword>
<evidence type="ECO:0000313" key="2">
    <source>
        <dbReference type="EMBL" id="MFD2140230.1"/>
    </source>
</evidence>
<accession>A0ABW4YVM6</accession>
<dbReference type="RefSeq" id="WP_213353106.1">
    <property type="nucleotide sequence ID" value="NZ_JAHBGB010000033.1"/>
</dbReference>
<feature type="transmembrane region" description="Helical" evidence="1">
    <location>
        <begin position="68"/>
        <end position="92"/>
    </location>
</feature>
<proteinExistence type="predicted"/>
<keyword evidence="1" id="KW-0812">Transmembrane</keyword>
<dbReference type="EMBL" id="JBHUHD010000001">
    <property type="protein sequence ID" value="MFD2140230.1"/>
    <property type="molecule type" value="Genomic_DNA"/>
</dbReference>
<feature type="transmembrane region" description="Helical" evidence="1">
    <location>
        <begin position="98"/>
        <end position="125"/>
    </location>
</feature>
<protein>
    <submittedName>
        <fullName evidence="2">Uncharacterized protein</fullName>
    </submittedName>
</protein>
<comment type="caution">
    <text evidence="2">The sequence shown here is derived from an EMBL/GenBank/DDBJ whole genome shotgun (WGS) entry which is preliminary data.</text>
</comment>
<keyword evidence="1" id="KW-1133">Transmembrane helix</keyword>